<comment type="caution">
    <text evidence="1">The sequence shown here is derived from an EMBL/GenBank/DDBJ whole genome shotgun (WGS) entry which is preliminary data.</text>
</comment>
<proteinExistence type="predicted"/>
<dbReference type="AlphaFoldDB" id="A0A8J7I7D7"/>
<dbReference type="Proteomes" id="UP000662314">
    <property type="component" value="Unassembled WGS sequence"/>
</dbReference>
<evidence type="ECO:0000313" key="2">
    <source>
        <dbReference type="Proteomes" id="UP000662314"/>
    </source>
</evidence>
<reference evidence="1 2" key="1">
    <citation type="journal article" date="2021" name="Int. J. Syst. Evol. Microbiol.">
        <title>Amazonocrinis nigriterrae gen. nov., sp. nov., Atlanticothrix silvestris gen. nov., sp. nov. and Dendronalium phyllosphericum gen. nov., sp. nov., nostocacean cyanobacteria from Brazilian environments.</title>
        <authorList>
            <person name="Alvarenga D.O."/>
            <person name="Andreote A.P.D."/>
            <person name="Branco L.H.Z."/>
            <person name="Delbaje E."/>
            <person name="Cruz R.B."/>
            <person name="Varani A.M."/>
            <person name="Fiore M.F."/>
        </authorList>
    </citation>
    <scope>NUCLEOTIDE SEQUENCE [LARGE SCALE GENOMIC DNA]</scope>
    <source>
        <strain evidence="1 2">CENA369</strain>
    </source>
</reference>
<organism evidence="1 2">
    <name type="scientific">Dendronalium phyllosphericum CENA369</name>
    <dbReference type="NCBI Taxonomy" id="1725256"/>
    <lineage>
        <taxon>Bacteria</taxon>
        <taxon>Bacillati</taxon>
        <taxon>Cyanobacteriota</taxon>
        <taxon>Cyanophyceae</taxon>
        <taxon>Nostocales</taxon>
        <taxon>Nostocaceae</taxon>
        <taxon>Dendronalium</taxon>
        <taxon>Dendronalium phyllosphericum</taxon>
    </lineage>
</organism>
<gene>
    <name evidence="1" type="ORF">I8752_15650</name>
</gene>
<dbReference type="RefSeq" id="WP_214433238.1">
    <property type="nucleotide sequence ID" value="NZ_CAWPUQ010000308.1"/>
</dbReference>
<accession>A0A8J7I7D7</accession>
<evidence type="ECO:0000313" key="1">
    <source>
        <dbReference type="EMBL" id="MBH8574430.1"/>
    </source>
</evidence>
<name>A0A8J7I7D7_9NOST</name>
<dbReference type="EMBL" id="JAECZA010000071">
    <property type="protein sequence ID" value="MBH8574430.1"/>
    <property type="molecule type" value="Genomic_DNA"/>
</dbReference>
<keyword evidence="2" id="KW-1185">Reference proteome</keyword>
<protein>
    <submittedName>
        <fullName evidence="1">Uncharacterized protein</fullName>
    </submittedName>
</protein>
<sequence length="46" mass="5322">MIEPYISRRFKTLKPANSNSLSDRALIFPKASIKLRLQVTDVHLPR</sequence>